<evidence type="ECO:0000313" key="11">
    <source>
        <dbReference type="EMBL" id="PJE80818.1"/>
    </source>
</evidence>
<dbReference type="AlphaFoldDB" id="A0A2H9TCI3"/>
<reference evidence="11" key="1">
    <citation type="journal article" date="2017" name="Appl. Environ. Microbiol.">
        <title>Molecular characterization of an Endozoicomonas-like organism causing infection in king scallop Pecten maximus L.</title>
        <authorList>
            <person name="Cano I."/>
            <person name="van Aerle R."/>
            <person name="Ross S."/>
            <person name="Verner-Jeffreys D.W."/>
            <person name="Paley R.K."/>
            <person name="Rimmer G."/>
            <person name="Ryder D."/>
            <person name="Hooper P."/>
            <person name="Stone D."/>
            <person name="Feist S.W."/>
        </authorList>
    </citation>
    <scope>NUCLEOTIDE SEQUENCE</scope>
</reference>
<feature type="domain" description="Na+/H+ antiporter NhaC-like C-terminal" evidence="10">
    <location>
        <begin position="236"/>
        <end position="466"/>
    </location>
</feature>
<proteinExistence type="inferred from homology"/>
<dbReference type="InterPro" id="IPR052180">
    <property type="entry name" value="NhaC_Na-H+_Antiporter"/>
</dbReference>
<feature type="transmembrane region" description="Helical" evidence="9">
    <location>
        <begin position="364"/>
        <end position="381"/>
    </location>
</feature>
<comment type="subcellular location">
    <subcellularLocation>
        <location evidence="1">Cell membrane</location>
        <topology evidence="1">Multi-pass membrane protein</topology>
    </subcellularLocation>
</comment>
<keyword evidence="6 9" id="KW-1133">Transmembrane helix</keyword>
<evidence type="ECO:0000256" key="1">
    <source>
        <dbReference type="ARBA" id="ARBA00004651"/>
    </source>
</evidence>
<dbReference type="GO" id="GO:0015297">
    <property type="term" value="F:antiporter activity"/>
    <property type="evidence" value="ECO:0007669"/>
    <property type="project" value="UniProtKB-KW"/>
</dbReference>
<dbReference type="PANTHER" id="PTHR33451">
    <property type="entry name" value="MALATE-2H(+)/NA(+)-LACTATE ANTIPORTER"/>
    <property type="match status" value="1"/>
</dbReference>
<evidence type="ECO:0000256" key="8">
    <source>
        <dbReference type="ARBA" id="ARBA00038435"/>
    </source>
</evidence>
<feature type="transmembrane region" description="Helical" evidence="9">
    <location>
        <begin position="25"/>
        <end position="43"/>
    </location>
</feature>
<dbReference type="GO" id="GO:0005886">
    <property type="term" value="C:plasma membrane"/>
    <property type="evidence" value="ECO:0007669"/>
    <property type="project" value="UniProtKB-SubCell"/>
</dbReference>
<dbReference type="Pfam" id="PF03553">
    <property type="entry name" value="Na_H_antiporter"/>
    <property type="match status" value="1"/>
</dbReference>
<feature type="transmembrane region" description="Helical" evidence="9">
    <location>
        <begin position="444"/>
        <end position="466"/>
    </location>
</feature>
<comment type="similarity">
    <text evidence="8">Belongs to the NhaC Na(+)/H(+) (TC 2.A.35) antiporter family.</text>
</comment>
<evidence type="ECO:0000256" key="6">
    <source>
        <dbReference type="ARBA" id="ARBA00022989"/>
    </source>
</evidence>
<feature type="transmembrane region" description="Helical" evidence="9">
    <location>
        <begin position="250"/>
        <end position="267"/>
    </location>
</feature>
<evidence type="ECO:0000259" key="10">
    <source>
        <dbReference type="Pfam" id="PF03553"/>
    </source>
</evidence>
<sequence>MTYFSYKPGQAYSLHHRDSSHFHKAALLVVIIATTFFLNFVLFHLKSHFLLIYLLLITMAFSWHNGYSLHQQIAIMVYHVKKSSEALLFLFLIGLLIASWIAAGTIPALIYYVLPKIGSSLFLPAGFLLCGLTAYITGAVWGTVATLGIVLSVMGLGLGIPIPMIAGIILSGAVFGAKITPLGNVNVLATTLLDADIYQHVRILAPVNVAVIILSLIVYYIQGQTIPHYTSLQYDGTSEILTVLKSGFNLKLWAMTPIAIVFLLILLKTSPYISVMTGIFSGVVCAILLQHATLTELFHILINGFHSQSHTSIVNSLLLQGGIKSMVKPFILTFLAVCQMGLLEKTHVFESLLIKFIKSLQHSFPLILSVYLLCLLINAVTSESQLSVLLNCSLYKKTFKQQHFKPETLSYLISEGTLSCVFLFPWTQVGLFMTTTLGISPINYIPYAIFVWVPPLITLFLSAIGWTHLTEPSYKKAATH</sequence>
<keyword evidence="5 9" id="KW-0812">Transmembrane</keyword>
<keyword evidence="4" id="KW-1003">Cell membrane</keyword>
<protein>
    <submittedName>
        <fullName evidence="11">Malate-2H(+)/Na(+)-lactate antiporter</fullName>
    </submittedName>
</protein>
<keyword evidence="3" id="KW-0050">Antiport</keyword>
<accession>A0A2H9TCI3</accession>
<evidence type="ECO:0000256" key="3">
    <source>
        <dbReference type="ARBA" id="ARBA00022449"/>
    </source>
</evidence>
<evidence type="ECO:0000256" key="5">
    <source>
        <dbReference type="ARBA" id="ARBA00022692"/>
    </source>
</evidence>
<keyword evidence="2" id="KW-0813">Transport</keyword>
<gene>
    <name evidence="11" type="primary">mleN_1</name>
    <name evidence="11" type="ORF">CI610_00161</name>
</gene>
<name>A0A2H9TCI3_9ZZZZ</name>
<feature type="transmembrane region" description="Helical" evidence="9">
    <location>
        <begin position="87"/>
        <end position="114"/>
    </location>
</feature>
<feature type="transmembrane region" description="Helical" evidence="9">
    <location>
        <begin position="147"/>
        <end position="170"/>
    </location>
</feature>
<evidence type="ECO:0000256" key="2">
    <source>
        <dbReference type="ARBA" id="ARBA00022448"/>
    </source>
</evidence>
<feature type="transmembrane region" description="Helical" evidence="9">
    <location>
        <begin position="409"/>
        <end position="432"/>
    </location>
</feature>
<organism evidence="11">
    <name type="scientific">invertebrate metagenome</name>
    <dbReference type="NCBI Taxonomy" id="1711999"/>
    <lineage>
        <taxon>unclassified sequences</taxon>
        <taxon>metagenomes</taxon>
        <taxon>organismal metagenomes</taxon>
    </lineage>
</organism>
<dbReference type="InterPro" id="IPR018461">
    <property type="entry name" value="Na/H_Antiport_NhaC-like_C"/>
</dbReference>
<evidence type="ECO:0000256" key="9">
    <source>
        <dbReference type="SAM" id="Phobius"/>
    </source>
</evidence>
<dbReference type="EMBL" id="NSIT01000004">
    <property type="protein sequence ID" value="PJE80818.1"/>
    <property type="molecule type" value="Genomic_DNA"/>
</dbReference>
<comment type="caution">
    <text evidence="11">The sequence shown here is derived from an EMBL/GenBank/DDBJ whole genome shotgun (WGS) entry which is preliminary data.</text>
</comment>
<dbReference type="PANTHER" id="PTHR33451:SF4">
    <property type="entry name" value="NA+_H+ ANTIPORTER"/>
    <property type="match status" value="1"/>
</dbReference>
<feature type="transmembrane region" description="Helical" evidence="9">
    <location>
        <begin position="121"/>
        <end position="141"/>
    </location>
</feature>
<feature type="transmembrane region" description="Helical" evidence="9">
    <location>
        <begin position="50"/>
        <end position="67"/>
    </location>
</feature>
<evidence type="ECO:0000256" key="4">
    <source>
        <dbReference type="ARBA" id="ARBA00022475"/>
    </source>
</evidence>
<evidence type="ECO:0000256" key="7">
    <source>
        <dbReference type="ARBA" id="ARBA00023136"/>
    </source>
</evidence>
<feature type="transmembrane region" description="Helical" evidence="9">
    <location>
        <begin position="203"/>
        <end position="221"/>
    </location>
</feature>
<keyword evidence="7 9" id="KW-0472">Membrane</keyword>
<feature type="transmembrane region" description="Helical" evidence="9">
    <location>
        <begin position="279"/>
        <end position="302"/>
    </location>
</feature>